<dbReference type="PANTHER" id="PTHR30482">
    <property type="entry name" value="HIGH-AFFINITY BRANCHED-CHAIN AMINO ACID TRANSPORT SYSTEM PERMEASE"/>
    <property type="match status" value="1"/>
</dbReference>
<keyword evidence="5 6" id="KW-0472">Membrane</keyword>
<feature type="transmembrane region" description="Helical" evidence="6">
    <location>
        <begin position="253"/>
        <end position="278"/>
    </location>
</feature>
<keyword evidence="3 6" id="KW-0812">Transmembrane</keyword>
<feature type="transmembrane region" description="Helical" evidence="6">
    <location>
        <begin position="158"/>
        <end position="181"/>
    </location>
</feature>
<accession>A0ABU7S551</accession>
<sequence length="327" mass="33882">MATTPGAPRVPWVTRQGVYLGEAAAIALGAILLAAVLGPHEAQIAAMTAIFALAGVGLNILVGYTGLVSLGHVVFFAIGAYGWARLTESGGVGLALVLPILVSLLVAALIVLVTLRVVGYYFGITTLAIGLLSVVLVQNATPITGGYAGISGIQQIAVPGFAGPGQVLVMSGLVLAVAYYLQSSLRESPLGAAMLATRFDVPASQSLGLSVSWIRLLAFMISSVPVTIAGAFLAQLVHYIGPDQMSMETSIRLIAIAIIGGRGWRWAPVLGAVVVVTLPELLRPLAEYRLVFYGVALAFVALFMPRGLNQIVTWASGRIHAARGSTG</sequence>
<dbReference type="Pfam" id="PF02653">
    <property type="entry name" value="BPD_transp_2"/>
    <property type="match status" value="1"/>
</dbReference>
<dbReference type="InterPro" id="IPR001851">
    <property type="entry name" value="ABC_transp_permease"/>
</dbReference>
<comment type="subcellular location">
    <subcellularLocation>
        <location evidence="1">Cell membrane</location>
        <topology evidence="1">Multi-pass membrane protein</topology>
    </subcellularLocation>
</comment>
<dbReference type="InterPro" id="IPR043428">
    <property type="entry name" value="LivM-like"/>
</dbReference>
<evidence type="ECO:0000256" key="6">
    <source>
        <dbReference type="SAM" id="Phobius"/>
    </source>
</evidence>
<feature type="transmembrane region" description="Helical" evidence="6">
    <location>
        <begin position="91"/>
        <end position="112"/>
    </location>
</feature>
<feature type="transmembrane region" description="Helical" evidence="6">
    <location>
        <begin position="216"/>
        <end position="241"/>
    </location>
</feature>
<dbReference type="Proteomes" id="UP001332243">
    <property type="component" value="Unassembled WGS sequence"/>
</dbReference>
<feature type="transmembrane region" description="Helical" evidence="6">
    <location>
        <begin position="18"/>
        <end position="37"/>
    </location>
</feature>
<protein>
    <submittedName>
        <fullName evidence="7">Branched-chain amino acid ABC transporter permease</fullName>
    </submittedName>
</protein>
<evidence type="ECO:0000313" key="7">
    <source>
        <dbReference type="EMBL" id="MEE6263937.1"/>
    </source>
</evidence>
<evidence type="ECO:0000256" key="3">
    <source>
        <dbReference type="ARBA" id="ARBA00022692"/>
    </source>
</evidence>
<dbReference type="EMBL" id="JAZGQK010000047">
    <property type="protein sequence ID" value="MEE6263937.1"/>
    <property type="molecule type" value="Genomic_DNA"/>
</dbReference>
<keyword evidence="2" id="KW-1003">Cell membrane</keyword>
<feature type="transmembrane region" description="Helical" evidence="6">
    <location>
        <begin position="44"/>
        <end position="61"/>
    </location>
</feature>
<evidence type="ECO:0000256" key="1">
    <source>
        <dbReference type="ARBA" id="ARBA00004651"/>
    </source>
</evidence>
<dbReference type="RefSeq" id="WP_331218730.1">
    <property type="nucleotide sequence ID" value="NZ_JAZGQK010000047.1"/>
</dbReference>
<keyword evidence="8" id="KW-1185">Reference proteome</keyword>
<evidence type="ECO:0000256" key="5">
    <source>
        <dbReference type="ARBA" id="ARBA00023136"/>
    </source>
</evidence>
<comment type="caution">
    <text evidence="7">The sequence shown here is derived from an EMBL/GenBank/DDBJ whole genome shotgun (WGS) entry which is preliminary data.</text>
</comment>
<dbReference type="CDD" id="cd06581">
    <property type="entry name" value="TM_PBP1_LivM_like"/>
    <property type="match status" value="1"/>
</dbReference>
<name>A0ABU7S551_9ACTN</name>
<gene>
    <name evidence="7" type="ORF">V1633_36360</name>
</gene>
<evidence type="ECO:0000313" key="8">
    <source>
        <dbReference type="Proteomes" id="UP001332243"/>
    </source>
</evidence>
<proteinExistence type="predicted"/>
<evidence type="ECO:0000256" key="4">
    <source>
        <dbReference type="ARBA" id="ARBA00022989"/>
    </source>
</evidence>
<keyword evidence="4 6" id="KW-1133">Transmembrane helix</keyword>
<evidence type="ECO:0000256" key="2">
    <source>
        <dbReference type="ARBA" id="ARBA00022475"/>
    </source>
</evidence>
<organism evidence="7 8">
    <name type="scientific">Plantactinospora sonchi</name>
    <dbReference type="NCBI Taxonomy" id="1544735"/>
    <lineage>
        <taxon>Bacteria</taxon>
        <taxon>Bacillati</taxon>
        <taxon>Actinomycetota</taxon>
        <taxon>Actinomycetes</taxon>
        <taxon>Micromonosporales</taxon>
        <taxon>Micromonosporaceae</taxon>
        <taxon>Plantactinospora</taxon>
    </lineage>
</organism>
<reference evidence="7 8" key="1">
    <citation type="submission" date="2024-01" db="EMBL/GenBank/DDBJ databases">
        <title>Genome insights into Plantactinospora sonchi sp. nov.</title>
        <authorList>
            <person name="Wang L."/>
        </authorList>
    </citation>
    <scope>NUCLEOTIDE SEQUENCE [LARGE SCALE GENOMIC DNA]</scope>
    <source>
        <strain evidence="7 8">NEAU-QY2</strain>
    </source>
</reference>
<feature type="transmembrane region" description="Helical" evidence="6">
    <location>
        <begin position="118"/>
        <end position="137"/>
    </location>
</feature>
<feature type="transmembrane region" description="Helical" evidence="6">
    <location>
        <begin position="290"/>
        <end position="308"/>
    </location>
</feature>
<dbReference type="PANTHER" id="PTHR30482:SF10">
    <property type="entry name" value="HIGH-AFFINITY BRANCHED-CHAIN AMINO ACID TRANSPORT PROTEIN BRAE"/>
    <property type="match status" value="1"/>
</dbReference>